<accession>A0A2R6C557</accession>
<comment type="caution">
    <text evidence="2">The sequence shown here is derived from an EMBL/GenBank/DDBJ whole genome shotgun (WGS) entry which is preliminary data.</text>
</comment>
<feature type="transmembrane region" description="Helical" evidence="1">
    <location>
        <begin position="12"/>
        <end position="34"/>
    </location>
</feature>
<evidence type="ECO:0000313" key="3">
    <source>
        <dbReference type="Proteomes" id="UP000241886"/>
    </source>
</evidence>
<dbReference type="Proteomes" id="UP000241886">
    <property type="component" value="Unassembled WGS sequence"/>
</dbReference>
<evidence type="ECO:0000256" key="1">
    <source>
        <dbReference type="SAM" id="Phobius"/>
    </source>
</evidence>
<protein>
    <submittedName>
        <fullName evidence="2">Uncharacterized protein</fullName>
    </submittedName>
</protein>
<keyword evidence="1" id="KW-0812">Transmembrane</keyword>
<evidence type="ECO:0000313" key="2">
    <source>
        <dbReference type="EMBL" id="PSO05856.1"/>
    </source>
</evidence>
<dbReference type="EMBL" id="NEXO01000008">
    <property type="protein sequence ID" value="PSO05856.1"/>
    <property type="molecule type" value="Genomic_DNA"/>
</dbReference>
<name>A0A2R6C557_9ARCH</name>
<organism evidence="2 3">
    <name type="scientific">Candidatus Marsarchaeota G2 archaeon ECH_B_SAG-G16</name>
    <dbReference type="NCBI Taxonomy" id="1978167"/>
    <lineage>
        <taxon>Archaea</taxon>
        <taxon>Candidatus Marsarchaeota</taxon>
        <taxon>Candidatus Marsarchaeota group 2</taxon>
    </lineage>
</organism>
<reference evidence="2 3" key="1">
    <citation type="submission" date="2017-04" db="EMBL/GenBank/DDBJ databases">
        <title>Novel microbial lineages endemic to geothermal iron-oxide mats fill important gaps in the evolutionary history of Archaea.</title>
        <authorList>
            <person name="Jay Z.J."/>
            <person name="Beam J.P."/>
            <person name="Dlakic M."/>
            <person name="Rusch D.B."/>
            <person name="Kozubal M.A."/>
            <person name="Inskeep W.P."/>
        </authorList>
    </citation>
    <scope>NUCLEOTIDE SEQUENCE [LARGE SCALE GENOMIC DNA]</scope>
    <source>
        <strain evidence="2">ECH_B_SAG-G16</strain>
    </source>
</reference>
<keyword evidence="1" id="KW-0472">Membrane</keyword>
<proteinExistence type="predicted"/>
<gene>
    <name evidence="2" type="ORF">B9Q13_00620</name>
</gene>
<sequence>MVASMKGFQIMFFSYLTMIGVPVLLFLAAVLSPFSSARVLREALEILIGLGAVVFGIVGVLEVYKR</sequence>
<dbReference type="AlphaFoldDB" id="A0A2R6C557"/>
<keyword evidence="1" id="KW-1133">Transmembrane helix</keyword>
<feature type="transmembrane region" description="Helical" evidence="1">
    <location>
        <begin position="46"/>
        <end position="64"/>
    </location>
</feature>